<protein>
    <recommendedName>
        <fullName evidence="4">BHLH domain-containing protein</fullName>
    </recommendedName>
</protein>
<reference evidence="3" key="1">
    <citation type="journal article" date="2019" name="Int. J. Syst. Evol. Microbiol.">
        <title>The Global Catalogue of Microorganisms (GCM) 10K type strain sequencing project: providing services to taxonomists for standard genome sequencing and annotation.</title>
        <authorList>
            <consortium name="The Broad Institute Genomics Platform"/>
            <consortium name="The Broad Institute Genome Sequencing Center for Infectious Disease"/>
            <person name="Wu L."/>
            <person name="Ma J."/>
        </authorList>
    </citation>
    <scope>NUCLEOTIDE SEQUENCE [LARGE SCALE GENOMIC DNA]</scope>
    <source>
        <strain evidence="3">JCM 4524</strain>
    </source>
</reference>
<dbReference type="EMBL" id="BAAASJ010000072">
    <property type="protein sequence ID" value="GAA2647094.1"/>
    <property type="molecule type" value="Genomic_DNA"/>
</dbReference>
<name>A0ABP6DK84_9ACTN</name>
<keyword evidence="3" id="KW-1185">Reference proteome</keyword>
<feature type="compositionally biased region" description="Basic and acidic residues" evidence="1">
    <location>
        <begin position="68"/>
        <end position="77"/>
    </location>
</feature>
<evidence type="ECO:0008006" key="4">
    <source>
        <dbReference type="Google" id="ProtNLM"/>
    </source>
</evidence>
<evidence type="ECO:0000313" key="3">
    <source>
        <dbReference type="Proteomes" id="UP001500151"/>
    </source>
</evidence>
<accession>A0ABP6DK84</accession>
<evidence type="ECO:0000256" key="1">
    <source>
        <dbReference type="SAM" id="MobiDB-lite"/>
    </source>
</evidence>
<evidence type="ECO:0000313" key="2">
    <source>
        <dbReference type="EMBL" id="GAA2647094.1"/>
    </source>
</evidence>
<dbReference type="Proteomes" id="UP001500151">
    <property type="component" value="Unassembled WGS sequence"/>
</dbReference>
<proteinExistence type="predicted"/>
<comment type="caution">
    <text evidence="2">The sequence shown here is derived from an EMBL/GenBank/DDBJ whole genome shotgun (WGS) entry which is preliminary data.</text>
</comment>
<organism evidence="2 3">
    <name type="scientific">Streptomyces vastus</name>
    <dbReference type="NCBI Taxonomy" id="285451"/>
    <lineage>
        <taxon>Bacteria</taxon>
        <taxon>Bacillati</taxon>
        <taxon>Actinomycetota</taxon>
        <taxon>Actinomycetes</taxon>
        <taxon>Kitasatosporales</taxon>
        <taxon>Streptomycetaceae</taxon>
        <taxon>Streptomyces</taxon>
    </lineage>
</organism>
<sequence length="146" mass="15235">MGQQLVAERAVVDVEQRVVGRGGQGVEEEARQVMPVPVAVARPTPARSATAAWVACAGPPSTRKRDRKRTETERKINDGVAQLKQKIAAWPAPPTRGNTPQPRMVGAGQAGPAPAAVAVTVAARSTPTRLGGACTAGPWVQLLHPV</sequence>
<feature type="region of interest" description="Disordered" evidence="1">
    <location>
        <begin position="58"/>
        <end position="110"/>
    </location>
</feature>
<gene>
    <name evidence="2" type="ORF">GCM10010307_53120</name>
</gene>